<feature type="domain" description="G-protein coupled receptors family 1 profile" evidence="7">
    <location>
        <begin position="49"/>
        <end position="320"/>
    </location>
</feature>
<evidence type="ECO:0000259" key="7">
    <source>
        <dbReference type="PROSITE" id="PS50262"/>
    </source>
</evidence>
<dbReference type="InterPro" id="IPR017452">
    <property type="entry name" value="GPCR_Rhodpsn_7TM"/>
</dbReference>
<keyword evidence="4 6" id="KW-1133">Transmembrane helix</keyword>
<evidence type="ECO:0000313" key="9">
    <source>
        <dbReference type="Proteomes" id="UP001152759"/>
    </source>
</evidence>
<dbReference type="EMBL" id="OU963868">
    <property type="protein sequence ID" value="CAH0393921.1"/>
    <property type="molecule type" value="Genomic_DNA"/>
</dbReference>
<dbReference type="Gene3D" id="1.20.1070.10">
    <property type="entry name" value="Rhodopsin 7-helix transmembrane proteins"/>
    <property type="match status" value="1"/>
</dbReference>
<dbReference type="PANTHER" id="PTHR46641">
    <property type="entry name" value="FMRFAMIDE RECEPTOR-RELATED"/>
    <property type="match status" value="1"/>
</dbReference>
<dbReference type="Pfam" id="PF10324">
    <property type="entry name" value="7TM_GPCR_Srw"/>
    <property type="match status" value="1"/>
</dbReference>
<dbReference type="InterPro" id="IPR052954">
    <property type="entry name" value="GPCR-Ligand_Int"/>
</dbReference>
<sequence>MERDFDEVELLPANLTVCSHEEEHWFRDNSRQIIQRFLVPFVVAVGVMGNLITILVLTRRRMSSSTNNYLSALAVADLLYLLFHFTLSLKHYPGMSAPDKIIYWTYRPYVLWLTDATNAASIWLTVSFTLERYIAVCHPLRGRMSCTESRARKVIVLVFVLCLLLTASTPFEHLVSVCLNSNGTKELYLAATTLAQNKHYRSFYFSFTTIVMIFIPIFLLGICNIFLVSAVHRSKSKRPDLTQDRGHSNYRQNQENKITLTLVMVVSLFIICQAPTAILLIYQIFVRNKPNSNAFNIELGLGNIFNFLVCVNSASNFILYCIMSDKYRRTLMMTLVPCLAKTKKSRTFSSLASFRNSTRHNHSTCS</sequence>
<dbReference type="AlphaFoldDB" id="A0A9P0AMW2"/>
<name>A0A9P0AMW2_BEMTA</name>
<dbReference type="InterPro" id="IPR019427">
    <property type="entry name" value="7TM_GPCR_serpentine_rcpt_Srw"/>
</dbReference>
<dbReference type="PANTHER" id="PTHR46641:SF22">
    <property type="entry name" value="PROCTOLIN RECEPTOR, ISOFORM A"/>
    <property type="match status" value="1"/>
</dbReference>
<dbReference type="InterPro" id="IPR000276">
    <property type="entry name" value="GPCR_Rhodpsn"/>
</dbReference>
<evidence type="ECO:0000256" key="1">
    <source>
        <dbReference type="ARBA" id="ARBA00004370"/>
    </source>
</evidence>
<protein>
    <recommendedName>
        <fullName evidence="7">G-protein coupled receptors family 1 profile domain-containing protein</fullName>
    </recommendedName>
</protein>
<accession>A0A9P0AMW2</accession>
<feature type="transmembrane region" description="Helical" evidence="6">
    <location>
        <begin position="258"/>
        <end position="284"/>
    </location>
</feature>
<feature type="transmembrane region" description="Helical" evidence="6">
    <location>
        <begin position="109"/>
        <end position="130"/>
    </location>
</feature>
<evidence type="ECO:0000256" key="3">
    <source>
        <dbReference type="ARBA" id="ARBA00022692"/>
    </source>
</evidence>
<comment type="subcellular location">
    <subcellularLocation>
        <location evidence="1">Membrane</location>
    </subcellularLocation>
</comment>
<proteinExistence type="inferred from homology"/>
<dbReference type="PROSITE" id="PS50262">
    <property type="entry name" value="G_PROTEIN_RECEP_F1_2"/>
    <property type="match status" value="1"/>
</dbReference>
<evidence type="ECO:0000313" key="8">
    <source>
        <dbReference type="EMBL" id="CAH0393921.1"/>
    </source>
</evidence>
<keyword evidence="9" id="KW-1185">Reference proteome</keyword>
<organism evidence="8 9">
    <name type="scientific">Bemisia tabaci</name>
    <name type="common">Sweetpotato whitefly</name>
    <name type="synonym">Aleurodes tabaci</name>
    <dbReference type="NCBI Taxonomy" id="7038"/>
    <lineage>
        <taxon>Eukaryota</taxon>
        <taxon>Metazoa</taxon>
        <taxon>Ecdysozoa</taxon>
        <taxon>Arthropoda</taxon>
        <taxon>Hexapoda</taxon>
        <taxon>Insecta</taxon>
        <taxon>Pterygota</taxon>
        <taxon>Neoptera</taxon>
        <taxon>Paraneoptera</taxon>
        <taxon>Hemiptera</taxon>
        <taxon>Sternorrhyncha</taxon>
        <taxon>Aleyrodoidea</taxon>
        <taxon>Aleyrodidae</taxon>
        <taxon>Aleyrodinae</taxon>
        <taxon>Bemisia</taxon>
    </lineage>
</organism>
<dbReference type="PRINTS" id="PR00237">
    <property type="entry name" value="GPCRRHODOPSN"/>
</dbReference>
<evidence type="ECO:0000256" key="5">
    <source>
        <dbReference type="ARBA" id="ARBA00023136"/>
    </source>
</evidence>
<feature type="transmembrane region" description="Helical" evidence="6">
    <location>
        <begin position="37"/>
        <end position="57"/>
    </location>
</feature>
<evidence type="ECO:0000256" key="6">
    <source>
        <dbReference type="SAM" id="Phobius"/>
    </source>
</evidence>
<comment type="similarity">
    <text evidence="2">Belongs to the G-protein coupled receptor 1 family.</text>
</comment>
<dbReference type="Proteomes" id="UP001152759">
    <property type="component" value="Chromosome 7"/>
</dbReference>
<dbReference type="SUPFAM" id="SSF81321">
    <property type="entry name" value="Family A G protein-coupled receptor-like"/>
    <property type="match status" value="1"/>
</dbReference>
<dbReference type="CDD" id="cd14978">
    <property type="entry name" value="7tmA_FMRFamide_R-like"/>
    <property type="match status" value="1"/>
</dbReference>
<dbReference type="GO" id="GO:0016020">
    <property type="term" value="C:membrane"/>
    <property type="evidence" value="ECO:0007669"/>
    <property type="project" value="UniProtKB-SubCell"/>
</dbReference>
<keyword evidence="5 6" id="KW-0472">Membrane</keyword>
<evidence type="ECO:0000256" key="2">
    <source>
        <dbReference type="ARBA" id="ARBA00010663"/>
    </source>
</evidence>
<dbReference type="GO" id="GO:0008528">
    <property type="term" value="F:G protein-coupled peptide receptor activity"/>
    <property type="evidence" value="ECO:0007669"/>
    <property type="project" value="InterPro"/>
</dbReference>
<feature type="transmembrane region" description="Helical" evidence="6">
    <location>
        <begin position="304"/>
        <end position="323"/>
    </location>
</feature>
<feature type="transmembrane region" description="Helical" evidence="6">
    <location>
        <begin position="151"/>
        <end position="171"/>
    </location>
</feature>
<reference evidence="8" key="1">
    <citation type="submission" date="2021-12" db="EMBL/GenBank/DDBJ databases">
        <authorList>
            <person name="King R."/>
        </authorList>
    </citation>
    <scope>NUCLEOTIDE SEQUENCE</scope>
</reference>
<feature type="transmembrane region" description="Helical" evidence="6">
    <location>
        <begin position="203"/>
        <end position="228"/>
    </location>
</feature>
<evidence type="ECO:0000256" key="4">
    <source>
        <dbReference type="ARBA" id="ARBA00022989"/>
    </source>
</evidence>
<keyword evidence="3 6" id="KW-0812">Transmembrane</keyword>
<feature type="transmembrane region" description="Helical" evidence="6">
    <location>
        <begin position="69"/>
        <end position="89"/>
    </location>
</feature>
<gene>
    <name evidence="8" type="ORF">BEMITA_LOCUS12274</name>
</gene>